<proteinExistence type="predicted"/>
<dbReference type="EMBL" id="BLKW01000004">
    <property type="protein sequence ID" value="GFG76597.1"/>
    <property type="molecule type" value="Genomic_DNA"/>
</dbReference>
<dbReference type="Gene3D" id="1.25.40.10">
    <property type="entry name" value="Tetratricopeptide repeat domain"/>
    <property type="match status" value="1"/>
</dbReference>
<dbReference type="SUPFAM" id="SSF48452">
    <property type="entry name" value="TPR-like"/>
    <property type="match status" value="1"/>
</dbReference>
<comment type="caution">
    <text evidence="1">The sequence shown here is derived from an EMBL/GenBank/DDBJ whole genome shotgun (WGS) entry which is preliminary data.</text>
</comment>
<dbReference type="SUPFAM" id="SSF52540">
    <property type="entry name" value="P-loop containing nucleoside triphosphate hydrolases"/>
    <property type="match status" value="1"/>
</dbReference>
<dbReference type="AlphaFoldDB" id="A0A7I9Y3N7"/>
<dbReference type="RefSeq" id="WP_163760217.1">
    <property type="nucleotide sequence ID" value="NZ_BLKW01000004.1"/>
</dbReference>
<dbReference type="Gene3D" id="3.40.50.300">
    <property type="entry name" value="P-loop containing nucleotide triphosphate hydrolases"/>
    <property type="match status" value="1"/>
</dbReference>
<keyword evidence="2" id="KW-1185">Reference proteome</keyword>
<organism evidence="1 2">
    <name type="scientific">Mycobacterium botniense</name>
    <dbReference type="NCBI Taxonomy" id="84962"/>
    <lineage>
        <taxon>Bacteria</taxon>
        <taxon>Bacillati</taxon>
        <taxon>Actinomycetota</taxon>
        <taxon>Actinomycetes</taxon>
        <taxon>Mycobacteriales</taxon>
        <taxon>Mycobacteriaceae</taxon>
        <taxon>Mycobacterium</taxon>
    </lineage>
</organism>
<sequence>MSAGADRCGSARRRLKIIDSPIQIEYADDLVPFPAVGLWEDVVAFVEPIIVVLGPWCGGTSAVAGVLHHLGVFMGAEFDLALREPYETWEDYRLTLLCRRAFGAFNGPGGQLRIDGGAFRAKLRSWADEHRRAARIAGQRPGAKNPLLCLAVDVIREAWGPVVPVVVDRPLPKVVASLNRLGWLSDEQERVESTARLIAARDEALRGVATIRVDFEALRAAPAVVIRRLAGELCLEVTDAQLEAAAHSIIPPTTAQAGAQQVDPAKHVRDLLLAKVERNPKDARSVFLLAQTYFALGDFVNACTWYARRVEMGGWEEEVYFAAWQIAQSMAQLGAPWPDVQDAYLRAWEFRPTRAEPLYAIAYRYCAEGRYRLGYLFAQRVAEIPFPEDDLLVLDADIYTWRALDQQAACAFRIGRHAEAFTLWRRLLSHPDIPEHDRQRIARNRDMCVPTMIEAASSYPDAVVRDVVAGEAEVIVTLVAGPDRGATEQALNSFLVCCLDLSRAGRFLVVDAGLPSQDRAALRERYGFLEFAHSGSDDPAGAQLAQIRRQVHGRFWLHLGQGWRFFAPENLITRLTGVLRAEPQVFQVAINVADAATLIGACAAEQTVRRAPDAGRYLLTDTVARGPAMFDTTRLDRAGGLHGADPITAVGRRAAAAGLRTASLDEVLCLSPA</sequence>
<dbReference type="InterPro" id="IPR011990">
    <property type="entry name" value="TPR-like_helical_dom_sf"/>
</dbReference>
<reference evidence="1 2" key="1">
    <citation type="journal article" date="2019" name="Emerg. Microbes Infect.">
        <title>Comprehensive subspecies identification of 175 nontuberculous mycobacteria species based on 7547 genomic profiles.</title>
        <authorList>
            <person name="Matsumoto Y."/>
            <person name="Kinjo T."/>
            <person name="Motooka D."/>
            <person name="Nabeya D."/>
            <person name="Jung N."/>
            <person name="Uechi K."/>
            <person name="Horii T."/>
            <person name="Iida T."/>
            <person name="Fujita J."/>
            <person name="Nakamura S."/>
        </authorList>
    </citation>
    <scope>NUCLEOTIDE SEQUENCE [LARGE SCALE GENOMIC DNA]</scope>
    <source>
        <strain evidence="1 2">JCM 17322</strain>
    </source>
</reference>
<protein>
    <recommendedName>
        <fullName evidence="3">Sulfotransferase family protein</fullName>
    </recommendedName>
</protein>
<dbReference type="InterPro" id="IPR027417">
    <property type="entry name" value="P-loop_NTPase"/>
</dbReference>
<evidence type="ECO:0000313" key="2">
    <source>
        <dbReference type="Proteomes" id="UP000465361"/>
    </source>
</evidence>
<gene>
    <name evidence="1" type="ORF">MBOT_39620</name>
</gene>
<name>A0A7I9Y3N7_9MYCO</name>
<accession>A0A7I9Y3N7</accession>
<dbReference type="Proteomes" id="UP000465361">
    <property type="component" value="Unassembled WGS sequence"/>
</dbReference>
<evidence type="ECO:0000313" key="1">
    <source>
        <dbReference type="EMBL" id="GFG76597.1"/>
    </source>
</evidence>
<evidence type="ECO:0008006" key="3">
    <source>
        <dbReference type="Google" id="ProtNLM"/>
    </source>
</evidence>